<name>A0A1X7CQY9_9BACT</name>
<dbReference type="PRINTS" id="PR01210">
    <property type="entry name" value="GGTRANSPTASE"/>
</dbReference>
<evidence type="ECO:0000313" key="1">
    <source>
        <dbReference type="EMBL" id="SMF00820.1"/>
    </source>
</evidence>
<dbReference type="SUPFAM" id="SSF56235">
    <property type="entry name" value="N-terminal nucleophile aminohydrolases (Ntn hydrolases)"/>
    <property type="match status" value="1"/>
</dbReference>
<reference evidence="2" key="1">
    <citation type="submission" date="2017-04" db="EMBL/GenBank/DDBJ databases">
        <authorList>
            <person name="Varghese N."/>
            <person name="Submissions S."/>
        </authorList>
    </citation>
    <scope>NUCLEOTIDE SEQUENCE [LARGE SCALE GENOMIC DNA]</scope>
    <source>
        <strain evidence="2">K3S</strain>
    </source>
</reference>
<dbReference type="OrthoDB" id="5297205at2"/>
<dbReference type="InterPro" id="IPR029055">
    <property type="entry name" value="Ntn_hydrolases_N"/>
</dbReference>
<dbReference type="GO" id="GO:0016787">
    <property type="term" value="F:hydrolase activity"/>
    <property type="evidence" value="ECO:0007669"/>
    <property type="project" value="UniProtKB-KW"/>
</dbReference>
<dbReference type="InterPro" id="IPR043137">
    <property type="entry name" value="GGT_ssub_C"/>
</dbReference>
<dbReference type="Gene3D" id="1.10.246.130">
    <property type="match status" value="1"/>
</dbReference>
<dbReference type="Proteomes" id="UP000192906">
    <property type="component" value="Unassembled WGS sequence"/>
</dbReference>
<dbReference type="InterPro" id="IPR052896">
    <property type="entry name" value="GGT-like_enzyme"/>
</dbReference>
<dbReference type="PANTHER" id="PTHR43881:SF1">
    <property type="entry name" value="GAMMA-GLUTAMYLTRANSPEPTIDASE (AFU_ORTHOLOGUE AFUA_4G13580)"/>
    <property type="match status" value="1"/>
</dbReference>
<organism evidence="1 2">
    <name type="scientific">Desulfovibrio gilichinskyi</name>
    <dbReference type="NCBI Taxonomy" id="1519643"/>
    <lineage>
        <taxon>Bacteria</taxon>
        <taxon>Pseudomonadati</taxon>
        <taxon>Thermodesulfobacteriota</taxon>
        <taxon>Desulfovibrionia</taxon>
        <taxon>Desulfovibrionales</taxon>
        <taxon>Desulfovibrionaceae</taxon>
        <taxon>Desulfovibrio</taxon>
    </lineage>
</organism>
<evidence type="ECO:0000313" key="2">
    <source>
        <dbReference type="Proteomes" id="UP000192906"/>
    </source>
</evidence>
<dbReference type="EMBL" id="FWZU01000002">
    <property type="protein sequence ID" value="SMF00820.1"/>
    <property type="molecule type" value="Genomic_DNA"/>
</dbReference>
<dbReference type="RefSeq" id="WP_085099475.1">
    <property type="nucleotide sequence ID" value="NZ_FWZU01000002.1"/>
</dbReference>
<dbReference type="InterPro" id="IPR043138">
    <property type="entry name" value="GGT_lsub"/>
</dbReference>
<keyword evidence="1" id="KW-0378">Hydrolase</keyword>
<protein>
    <submittedName>
        <fullName evidence="1">Gamma-glutamyltranspeptidase / glutathione hydrolase</fullName>
    </submittedName>
</protein>
<dbReference type="PANTHER" id="PTHR43881">
    <property type="entry name" value="GAMMA-GLUTAMYLTRANSPEPTIDASE (AFU_ORTHOLOGUE AFUA_4G13580)"/>
    <property type="match status" value="1"/>
</dbReference>
<sequence length="556" mass="59908">MIPFEISKHSQPEFIFNSRRSPVYATKGMVASSLPLATEAGLEMLRSGGNAADASIAVAAALAVIEPCSTGLGGDGFALFYNAADNKISSLNGSGKSAREMTLKKIQDMGIHGSLPERHALTVNVPGAFGMWCDLIDRYGTLTLSKIFAPATRYAKEGFPVSPVTASLWKTGEEEILMASPGGINLLLNGKAPRAGEIMHNHALGEVLRQLSLHTPQEAKKMFYTGKIAKKIVKAVRENGGMLSAEDMSAHESLWGESIKTEYRGYEVHECPPNGQGLAALLALNTLENINLADKGNPCSAERLHYQIEAMRLGFADARLHIADPHVYKTPLTTLLSKEYGTKRAHEINPEKANQDAEHGVPLNSSDTVYFNVIDKDGNGCSVVNSIYMNFGTGIVPEDLGFPLQNRGHNFSLDPNHPNVLAPGKRTYHTIIPGICLRKNGSLHSVFGVMGGFMQPQGHMQVISAMLDDGADPQEALNRLRFCIESGDAGGKVCLEEGISDETIKQLSEMGHQVEMKSGYERVLFGRGQIISREEETGTLCAGCDPRSDGVAGGLC</sequence>
<dbReference type="STRING" id="1519643.SAMN06295933_1074"/>
<dbReference type="Pfam" id="PF01019">
    <property type="entry name" value="G_glu_transpept"/>
    <property type="match status" value="1"/>
</dbReference>
<proteinExistence type="predicted"/>
<dbReference type="Gene3D" id="3.60.20.40">
    <property type="match status" value="1"/>
</dbReference>
<dbReference type="AlphaFoldDB" id="A0A1X7CQY9"/>
<accession>A0A1X7CQY9</accession>
<gene>
    <name evidence="1" type="ORF">SAMN06295933_1074</name>
</gene>
<keyword evidence="2" id="KW-1185">Reference proteome</keyword>